<dbReference type="AlphaFoldDB" id="A0A498KEB1"/>
<comment type="caution">
    <text evidence="1">The sequence shown here is derived from an EMBL/GenBank/DDBJ whole genome shotgun (WGS) entry which is preliminary data.</text>
</comment>
<evidence type="ECO:0000313" key="1">
    <source>
        <dbReference type="EMBL" id="RXI06509.1"/>
    </source>
</evidence>
<keyword evidence="2" id="KW-1185">Reference proteome</keyword>
<accession>A0A498KEB1</accession>
<dbReference type="EMBL" id="RDQH01000328">
    <property type="protein sequence ID" value="RXI06509.1"/>
    <property type="molecule type" value="Genomic_DNA"/>
</dbReference>
<organism evidence="1 2">
    <name type="scientific">Malus domestica</name>
    <name type="common">Apple</name>
    <name type="synonym">Pyrus malus</name>
    <dbReference type="NCBI Taxonomy" id="3750"/>
    <lineage>
        <taxon>Eukaryota</taxon>
        <taxon>Viridiplantae</taxon>
        <taxon>Streptophyta</taxon>
        <taxon>Embryophyta</taxon>
        <taxon>Tracheophyta</taxon>
        <taxon>Spermatophyta</taxon>
        <taxon>Magnoliopsida</taxon>
        <taxon>eudicotyledons</taxon>
        <taxon>Gunneridae</taxon>
        <taxon>Pentapetalae</taxon>
        <taxon>rosids</taxon>
        <taxon>fabids</taxon>
        <taxon>Rosales</taxon>
        <taxon>Rosaceae</taxon>
        <taxon>Amygdaloideae</taxon>
        <taxon>Maleae</taxon>
        <taxon>Malus</taxon>
    </lineage>
</organism>
<dbReference type="Proteomes" id="UP000290289">
    <property type="component" value="Chromosome 2"/>
</dbReference>
<proteinExistence type="predicted"/>
<gene>
    <name evidence="1" type="ORF">DVH24_025645</name>
</gene>
<dbReference type="PANTHER" id="PTHR47165:SF4">
    <property type="entry name" value="OS03G0429900 PROTEIN"/>
    <property type="match status" value="1"/>
</dbReference>
<dbReference type="SUPFAM" id="SSF50249">
    <property type="entry name" value="Nucleic acid-binding proteins"/>
    <property type="match status" value="1"/>
</dbReference>
<dbReference type="InterPro" id="IPR012340">
    <property type="entry name" value="NA-bd_OB-fold"/>
</dbReference>
<dbReference type="Gene3D" id="2.40.50.140">
    <property type="entry name" value="Nucleic acid-binding proteins"/>
    <property type="match status" value="2"/>
</dbReference>
<dbReference type="PANTHER" id="PTHR47165">
    <property type="entry name" value="OS03G0429900 PROTEIN"/>
    <property type="match status" value="1"/>
</dbReference>
<name>A0A498KEB1_MALDO</name>
<reference evidence="1 2" key="1">
    <citation type="submission" date="2018-10" db="EMBL/GenBank/DDBJ databases">
        <title>A high-quality apple genome assembly.</title>
        <authorList>
            <person name="Hu J."/>
        </authorList>
    </citation>
    <scope>NUCLEOTIDE SEQUENCE [LARGE SCALE GENOMIC DNA]</scope>
    <source>
        <strain evidence="2">cv. HFTH1</strain>
        <tissue evidence="1">Young leaf</tissue>
    </source>
</reference>
<evidence type="ECO:0000313" key="2">
    <source>
        <dbReference type="Proteomes" id="UP000290289"/>
    </source>
</evidence>
<protein>
    <recommendedName>
        <fullName evidence="3">Replication factor A C-terminal domain-containing protein</fullName>
    </recommendedName>
</protein>
<evidence type="ECO:0008006" key="3">
    <source>
        <dbReference type="Google" id="ProtNLM"/>
    </source>
</evidence>
<sequence length="369" mass="42664">MEDRGPTPFDRLVPYEKIGKIKIPRFSGMSDKYAGLHCVLVDEKEQAIEASSDEMNYDIIVPKIEAGACYEIMNFRTNKIRGQYQVVLHDTHLVLTAKTVFNKLTSVFLPILCHRFFLQDYNRLYPRLNKTDILIDVIGHVDDTFLCKASIKRFNTSYEWWYAACPTCAKQMYKDPTIGQLIYKVFLVLEDETNEINALIIGKSGEKVFGMPCKDLVYNQRSTDHKQLPSEFFRLIGQRKIFHLWYGSRRNLLNSNDLLIYNVSEDTMIQPTTPVFYERNCNFHRPLHQLKKPEKRTRGKEIPSGEPFLQRLKTGRTQCTRLPLYAGSGRGECRLALPPFMERLLPSLEPETYRSWAKALAIAPSATSC</sequence>